<dbReference type="Pfam" id="PF01494">
    <property type="entry name" value="FAD_binding_3"/>
    <property type="match status" value="1"/>
</dbReference>
<dbReference type="OrthoDB" id="9791689at2"/>
<dbReference type="AlphaFoldDB" id="A0A5S4WHN7"/>
<dbReference type="PRINTS" id="PR00420">
    <property type="entry name" value="RNGMNOXGNASE"/>
</dbReference>
<evidence type="ECO:0000256" key="1">
    <source>
        <dbReference type="ARBA" id="ARBA00001974"/>
    </source>
</evidence>
<dbReference type="InterPro" id="IPR002938">
    <property type="entry name" value="FAD-bd"/>
</dbReference>
<dbReference type="SUPFAM" id="SSF51905">
    <property type="entry name" value="FAD/NAD(P)-binding domain"/>
    <property type="match status" value="1"/>
</dbReference>
<evidence type="ECO:0000256" key="2">
    <source>
        <dbReference type="ARBA" id="ARBA00022630"/>
    </source>
</evidence>
<dbReference type="GO" id="GO:0016709">
    <property type="term" value="F:oxidoreductase activity, acting on paired donors, with incorporation or reduction of molecular oxygen, NAD(P)H as one donor, and incorporation of one atom of oxygen"/>
    <property type="evidence" value="ECO:0007669"/>
    <property type="project" value="UniProtKB-ARBA"/>
</dbReference>
<dbReference type="PANTHER" id="PTHR43004">
    <property type="entry name" value="TRK SYSTEM POTASSIUM UPTAKE PROTEIN"/>
    <property type="match status" value="1"/>
</dbReference>
<evidence type="ECO:0000259" key="4">
    <source>
        <dbReference type="Pfam" id="PF01494"/>
    </source>
</evidence>
<sequence>MTEHDVIIVGGGPTGLMLAGELAVAGVNAAIVEKRPNQDVEGSRASGLHPRAIELLDQRGIAERFLPQGTKHYAVALAGIVLEARDRPSRHNYTLGLWQEKIERGLADWVSELAVTFYRGCEMATFVETTERVDVHLTDGRRLGSRYLVGCDGGRSLVRKTAGIGFPGSEPQASYLIFEADMTDEPPLGIRYGNRGLYALGRLDSGPRVRGIVTEQRLERGGSPTEADLRAALQTAYGSDLGIHEVTWMSRFTDAARQAEAYRKSRVLLAGDAAHIHSPVGGQGLNVGLQDAVNLGWKLAQVVKGISPDALLDTYHAERQPVGAALLELTLALTALNRGDEHTTALRGFVANTMKMDEPRRWYSAKVSGLDIRYGEEGCHPLLGRRMPDLDLVTADGPTRVFELMRDARPLLLNLGPPGCAVPERWDERVRQVSATFAGICEMPVIGVVPTPAAVLVRPDGHVAWISTGKCEGLVEALATWFGD</sequence>
<dbReference type="Gene3D" id="3.50.50.60">
    <property type="entry name" value="FAD/NAD(P)-binding domain"/>
    <property type="match status" value="1"/>
</dbReference>
<dbReference type="Gene3D" id="3.30.70.2450">
    <property type="match status" value="1"/>
</dbReference>
<comment type="cofactor">
    <cofactor evidence="1">
        <name>FAD</name>
        <dbReference type="ChEBI" id="CHEBI:57692"/>
    </cofactor>
</comment>
<evidence type="ECO:0000313" key="6">
    <source>
        <dbReference type="Proteomes" id="UP000324853"/>
    </source>
</evidence>
<evidence type="ECO:0000256" key="3">
    <source>
        <dbReference type="ARBA" id="ARBA00022827"/>
    </source>
</evidence>
<keyword evidence="2" id="KW-0285">Flavoprotein</keyword>
<reference evidence="5 6" key="1">
    <citation type="submission" date="2019-08" db="EMBL/GenBank/DDBJ databases">
        <title>Bradyrhizobium hipponensis sp. nov., a rhizobium isolated from a Lupinus angustifolius root nodule in Tunisia.</title>
        <authorList>
            <person name="Off K."/>
            <person name="Rejili M."/>
            <person name="Mars M."/>
            <person name="Brachmann A."/>
            <person name="Marin M."/>
        </authorList>
    </citation>
    <scope>NUCLEOTIDE SEQUENCE [LARGE SCALE GENOMIC DNA]</scope>
    <source>
        <strain evidence="5 6">CTAW11</strain>
    </source>
</reference>
<dbReference type="Pfam" id="PF21274">
    <property type="entry name" value="Rng_hyd_C"/>
    <property type="match status" value="1"/>
</dbReference>
<proteinExistence type="predicted"/>
<comment type="caution">
    <text evidence="5">The sequence shown here is derived from an EMBL/GenBank/DDBJ whole genome shotgun (WGS) entry which is preliminary data.</text>
</comment>
<feature type="domain" description="FAD-binding" evidence="4">
    <location>
        <begin position="4"/>
        <end position="328"/>
    </location>
</feature>
<name>A0A5S4WHN7_9BRAD</name>
<dbReference type="Gene3D" id="3.40.30.120">
    <property type="match status" value="1"/>
</dbReference>
<gene>
    <name evidence="5" type="ORF">FXB38_22775</name>
</gene>
<dbReference type="InterPro" id="IPR050641">
    <property type="entry name" value="RIFMO-like"/>
</dbReference>
<accession>A0A5S4WHN7</accession>
<dbReference type="RefSeq" id="WP_148753207.1">
    <property type="nucleotide sequence ID" value="NZ_VSSR01000038.1"/>
</dbReference>
<dbReference type="PANTHER" id="PTHR43004:SF19">
    <property type="entry name" value="BINDING MONOOXYGENASE, PUTATIVE (JCVI)-RELATED"/>
    <property type="match status" value="1"/>
</dbReference>
<dbReference type="Proteomes" id="UP000324853">
    <property type="component" value="Unassembled WGS sequence"/>
</dbReference>
<dbReference type="NCBIfam" id="NF005303">
    <property type="entry name" value="PRK06834.1"/>
    <property type="match status" value="1"/>
</dbReference>
<protein>
    <submittedName>
        <fullName evidence="5">FAD-binding protein</fullName>
    </submittedName>
</protein>
<dbReference type="EMBL" id="VSSR01000038">
    <property type="protein sequence ID" value="TYL81660.1"/>
    <property type="molecule type" value="Genomic_DNA"/>
</dbReference>
<evidence type="ECO:0000313" key="5">
    <source>
        <dbReference type="EMBL" id="TYL81660.1"/>
    </source>
</evidence>
<keyword evidence="6" id="KW-1185">Reference proteome</keyword>
<dbReference type="InterPro" id="IPR036188">
    <property type="entry name" value="FAD/NAD-bd_sf"/>
</dbReference>
<dbReference type="GO" id="GO:0071949">
    <property type="term" value="F:FAD binding"/>
    <property type="evidence" value="ECO:0007669"/>
    <property type="project" value="InterPro"/>
</dbReference>
<organism evidence="5 6">
    <name type="scientific">Bradyrhizobium cytisi</name>
    <dbReference type="NCBI Taxonomy" id="515489"/>
    <lineage>
        <taxon>Bacteria</taxon>
        <taxon>Pseudomonadati</taxon>
        <taxon>Pseudomonadota</taxon>
        <taxon>Alphaproteobacteria</taxon>
        <taxon>Hyphomicrobiales</taxon>
        <taxon>Nitrobacteraceae</taxon>
        <taxon>Bradyrhizobium</taxon>
    </lineage>
</organism>
<keyword evidence="3" id="KW-0274">FAD</keyword>